<keyword evidence="1" id="KW-0805">Transcription regulation</keyword>
<evidence type="ECO:0000256" key="3">
    <source>
        <dbReference type="ARBA" id="ARBA00023163"/>
    </source>
</evidence>
<sequence>MTNIDRQHVDVNVRGAPERDDGPRNIVVQLREAYATLNALVPERLVDHGFLDFRPAHSSVFEHLDDSGTTVSTLAERATMTKQAMGELVAHLEAGGYVVRVPDPNDRRAKLVLPTDRGREVYRVARSLVPELHEQIAELLGTKRFLQLRKDLDLVQRTFASRRDT</sequence>
<dbReference type="InterPro" id="IPR023187">
    <property type="entry name" value="Tscrpt_reg_MarR-type_CS"/>
</dbReference>
<dbReference type="PROSITE" id="PS01117">
    <property type="entry name" value="HTH_MARR_1"/>
    <property type="match status" value="1"/>
</dbReference>
<evidence type="ECO:0000256" key="2">
    <source>
        <dbReference type="ARBA" id="ARBA00023125"/>
    </source>
</evidence>
<dbReference type="Proteomes" id="UP001074726">
    <property type="component" value="Unassembled WGS sequence"/>
</dbReference>
<dbReference type="SUPFAM" id="SSF46785">
    <property type="entry name" value="Winged helix' DNA-binding domain"/>
    <property type="match status" value="1"/>
</dbReference>
<evidence type="ECO:0000256" key="4">
    <source>
        <dbReference type="SAM" id="MobiDB-lite"/>
    </source>
</evidence>
<name>A0ABT4C6V7_9ACTN</name>
<dbReference type="SMART" id="SM00347">
    <property type="entry name" value="HTH_MARR"/>
    <property type="match status" value="1"/>
</dbReference>
<accession>A0ABT4C6V7</accession>
<dbReference type="EMBL" id="JAPPUX010000001">
    <property type="protein sequence ID" value="MCY4724686.1"/>
    <property type="molecule type" value="Genomic_DNA"/>
</dbReference>
<dbReference type="InterPro" id="IPR000835">
    <property type="entry name" value="HTH_MarR-typ"/>
</dbReference>
<proteinExistence type="predicted"/>
<evidence type="ECO:0000259" key="5">
    <source>
        <dbReference type="PROSITE" id="PS50995"/>
    </source>
</evidence>
<gene>
    <name evidence="6" type="ORF">NYO98_00230</name>
</gene>
<dbReference type="PANTHER" id="PTHR33164">
    <property type="entry name" value="TRANSCRIPTIONAL REGULATOR, MARR FAMILY"/>
    <property type="match status" value="1"/>
</dbReference>
<dbReference type="InterPro" id="IPR036388">
    <property type="entry name" value="WH-like_DNA-bd_sf"/>
</dbReference>
<protein>
    <submittedName>
        <fullName evidence="6">MarR family transcriptional regulator</fullName>
    </submittedName>
</protein>
<evidence type="ECO:0000313" key="6">
    <source>
        <dbReference type="EMBL" id="MCY4724686.1"/>
    </source>
</evidence>
<organism evidence="6 7">
    <name type="scientific">Nocardioides pini</name>
    <dbReference type="NCBI Taxonomy" id="2975053"/>
    <lineage>
        <taxon>Bacteria</taxon>
        <taxon>Bacillati</taxon>
        <taxon>Actinomycetota</taxon>
        <taxon>Actinomycetes</taxon>
        <taxon>Propionibacteriales</taxon>
        <taxon>Nocardioidaceae</taxon>
        <taxon>Nocardioides</taxon>
    </lineage>
</organism>
<feature type="region of interest" description="Disordered" evidence="4">
    <location>
        <begin position="1"/>
        <end position="21"/>
    </location>
</feature>
<evidence type="ECO:0000313" key="7">
    <source>
        <dbReference type="Proteomes" id="UP001074726"/>
    </source>
</evidence>
<feature type="domain" description="HTH marR-type" evidence="5">
    <location>
        <begin position="23"/>
        <end position="160"/>
    </location>
</feature>
<dbReference type="PROSITE" id="PS50995">
    <property type="entry name" value="HTH_MARR_2"/>
    <property type="match status" value="1"/>
</dbReference>
<dbReference type="InterPro" id="IPR039422">
    <property type="entry name" value="MarR/SlyA-like"/>
</dbReference>
<dbReference type="Pfam" id="PF12802">
    <property type="entry name" value="MarR_2"/>
    <property type="match status" value="1"/>
</dbReference>
<reference evidence="6" key="1">
    <citation type="submission" date="2022-08" db="EMBL/GenBank/DDBJ databases">
        <title>Genome sequencing of Nocardioides sp. STR2.</title>
        <authorList>
            <person name="So Y."/>
        </authorList>
    </citation>
    <scope>NUCLEOTIDE SEQUENCE</scope>
    <source>
        <strain evidence="6">STR2</strain>
    </source>
</reference>
<dbReference type="PANTHER" id="PTHR33164:SF57">
    <property type="entry name" value="MARR-FAMILY TRANSCRIPTIONAL REGULATOR"/>
    <property type="match status" value="1"/>
</dbReference>
<keyword evidence="7" id="KW-1185">Reference proteome</keyword>
<dbReference type="InterPro" id="IPR036390">
    <property type="entry name" value="WH_DNA-bd_sf"/>
</dbReference>
<keyword evidence="2" id="KW-0238">DNA-binding</keyword>
<comment type="caution">
    <text evidence="6">The sequence shown here is derived from an EMBL/GenBank/DDBJ whole genome shotgun (WGS) entry which is preliminary data.</text>
</comment>
<evidence type="ECO:0000256" key="1">
    <source>
        <dbReference type="ARBA" id="ARBA00023015"/>
    </source>
</evidence>
<dbReference type="Gene3D" id="1.10.10.10">
    <property type="entry name" value="Winged helix-like DNA-binding domain superfamily/Winged helix DNA-binding domain"/>
    <property type="match status" value="1"/>
</dbReference>
<keyword evidence="3" id="KW-0804">Transcription</keyword>
<dbReference type="RefSeq" id="WP_268109502.1">
    <property type="nucleotide sequence ID" value="NZ_JAPPUX010000001.1"/>
</dbReference>